<evidence type="ECO:0000256" key="5">
    <source>
        <dbReference type="ARBA" id="ARBA00022779"/>
    </source>
</evidence>
<dbReference type="InterPro" id="IPR051469">
    <property type="entry name" value="FliN/MopA/SpaO"/>
</dbReference>
<dbReference type="GO" id="GO:0071973">
    <property type="term" value="P:bacterial-type flagellum-dependent cell motility"/>
    <property type="evidence" value="ECO:0007669"/>
    <property type="project" value="UniProtKB-UniRule"/>
</dbReference>
<comment type="similarity">
    <text evidence="1 7">Belongs to the FliN/MopA/SpaO family.</text>
</comment>
<keyword evidence="11" id="KW-1185">Reference proteome</keyword>
<keyword evidence="7" id="KW-0975">Bacterial flagellum</keyword>
<keyword evidence="4 7" id="KW-0145">Chemotaxis</keyword>
<dbReference type="STRING" id="411684.HPDFL43_00230"/>
<dbReference type="Gene3D" id="2.30.330.10">
    <property type="entry name" value="SpoA-like"/>
    <property type="match status" value="1"/>
</dbReference>
<gene>
    <name evidence="10" type="ORF">HPDFL43_00230</name>
</gene>
<dbReference type="PRINTS" id="PR00956">
    <property type="entry name" value="FLGMOTORFLIN"/>
</dbReference>
<comment type="function">
    <text evidence="7">FliN is one of three proteins (FliG, FliN, FliM) that form the rotor-mounted switch complex (C ring), located at the base of the basal body. This complex interacts with the CheY and CheZ chemotaxis proteins, in addition to contacting components of the motor that determine the direction of flagellar rotation.</text>
</comment>
<dbReference type="PANTHER" id="PTHR43484">
    <property type="match status" value="1"/>
</dbReference>
<dbReference type="AlphaFoldDB" id="A9CYK3"/>
<reference evidence="10 11" key="1">
    <citation type="submission" date="2007-10" db="EMBL/GenBank/DDBJ databases">
        <authorList>
            <person name="Wagner-Dobler I."/>
            <person name="Ferriera S."/>
            <person name="Johnson J."/>
            <person name="Kravitz S."/>
            <person name="Beeson K."/>
            <person name="Sutton G."/>
            <person name="Rogers Y.-H."/>
            <person name="Friedman R."/>
            <person name="Frazier M."/>
            <person name="Venter J.C."/>
        </authorList>
    </citation>
    <scope>NUCLEOTIDE SEQUENCE [LARGE SCALE GENOMIC DNA]</scope>
    <source>
        <strain evidence="10 11">DFL-43</strain>
    </source>
</reference>
<dbReference type="GO" id="GO:0003774">
    <property type="term" value="F:cytoskeletal motor activity"/>
    <property type="evidence" value="ECO:0007669"/>
    <property type="project" value="UniProtKB-UniRule"/>
</dbReference>
<evidence type="ECO:0000256" key="7">
    <source>
        <dbReference type="RuleBase" id="RU362074"/>
    </source>
</evidence>
<sequence length="241" mass="24014">MAGENATDDDFNPAPLDDGAIDDAVGDLRDVLKKDAGEAPVLNDESMDGMGGAASLDSDFGADFGNDSAAAADDPFNIGDAPETGAAEFGGDDLSMGAPDLGATDFGGTADFGGTDFGGDTDFGGGADFGGAAGQDFGAAAAAAPGPTLGATGANTRVDLVMGIPVDVQIILGSSRMAVSSLMELSEGATIALDRKIGEPVEIMVNGKMIGRGEITVLDSDDTKFAVRIIEVIGAPQKKTD</sequence>
<comment type="caution">
    <text evidence="10">The sequence shown here is derived from an EMBL/GenBank/DDBJ whole genome shotgun (WGS) entry which is preliminary data.</text>
</comment>
<feature type="compositionally biased region" description="Acidic residues" evidence="8">
    <location>
        <begin position="1"/>
        <end position="11"/>
    </location>
</feature>
<dbReference type="InterPro" id="IPR001543">
    <property type="entry name" value="FliN-like_C"/>
</dbReference>
<keyword evidence="5 7" id="KW-0283">Flagellar rotation</keyword>
<evidence type="ECO:0000256" key="3">
    <source>
        <dbReference type="ARBA" id="ARBA00022475"/>
    </source>
</evidence>
<evidence type="ECO:0000256" key="1">
    <source>
        <dbReference type="ARBA" id="ARBA00009226"/>
    </source>
</evidence>
<evidence type="ECO:0000256" key="8">
    <source>
        <dbReference type="SAM" id="MobiDB-lite"/>
    </source>
</evidence>
<dbReference type="InterPro" id="IPR036429">
    <property type="entry name" value="SpoA-like_sf"/>
</dbReference>
<dbReference type="Pfam" id="PF01052">
    <property type="entry name" value="FliMN_C"/>
    <property type="match status" value="1"/>
</dbReference>
<evidence type="ECO:0000256" key="4">
    <source>
        <dbReference type="ARBA" id="ARBA00022500"/>
    </source>
</evidence>
<evidence type="ECO:0000313" key="10">
    <source>
        <dbReference type="EMBL" id="EDQ34577.1"/>
    </source>
</evidence>
<evidence type="ECO:0000256" key="6">
    <source>
        <dbReference type="ARBA" id="ARBA00023136"/>
    </source>
</evidence>
<feature type="region of interest" description="Disordered" evidence="8">
    <location>
        <begin position="1"/>
        <end position="22"/>
    </location>
</feature>
<name>A9CYK3_HOEPD</name>
<feature type="domain" description="Flagellar motor switch protein FliN-like C-terminal" evidence="9">
    <location>
        <begin position="160"/>
        <end position="233"/>
    </location>
</feature>
<evidence type="ECO:0000259" key="9">
    <source>
        <dbReference type="Pfam" id="PF01052"/>
    </source>
</evidence>
<dbReference type="HOGENOM" id="CLU_1401476_0_0_5"/>
<proteinExistence type="inferred from homology"/>
<evidence type="ECO:0000313" key="11">
    <source>
        <dbReference type="Proteomes" id="UP000004291"/>
    </source>
</evidence>
<dbReference type="NCBIfam" id="TIGR02480">
    <property type="entry name" value="fliN"/>
    <property type="match status" value="1"/>
</dbReference>
<keyword evidence="6 7" id="KW-0472">Membrane</keyword>
<accession>A9CYK3</accession>
<dbReference type="GO" id="GO:0009425">
    <property type="term" value="C:bacterial-type flagellum basal body"/>
    <property type="evidence" value="ECO:0007669"/>
    <property type="project" value="UniProtKB-SubCell"/>
</dbReference>
<keyword evidence="3 7" id="KW-1003">Cell membrane</keyword>
<dbReference type="Proteomes" id="UP000004291">
    <property type="component" value="Chromosome"/>
</dbReference>
<dbReference type="eggNOG" id="COG1886">
    <property type="taxonomic scope" value="Bacteria"/>
</dbReference>
<evidence type="ECO:0000256" key="2">
    <source>
        <dbReference type="ARBA" id="ARBA00021897"/>
    </source>
</evidence>
<organism evidence="10 11">
    <name type="scientific">Hoeflea phototrophica (strain DSM 17068 / NCIMB 14078 / DFL-43)</name>
    <dbReference type="NCBI Taxonomy" id="411684"/>
    <lineage>
        <taxon>Bacteria</taxon>
        <taxon>Pseudomonadati</taxon>
        <taxon>Pseudomonadota</taxon>
        <taxon>Alphaproteobacteria</taxon>
        <taxon>Hyphomicrobiales</taxon>
        <taxon>Rhizobiaceae</taxon>
        <taxon>Hoeflea</taxon>
    </lineage>
</organism>
<dbReference type="InterPro" id="IPR001172">
    <property type="entry name" value="FliN_T3SS_HrcQb"/>
</dbReference>
<protein>
    <recommendedName>
        <fullName evidence="2 7">Flagellar motor switch protein FliN</fullName>
    </recommendedName>
</protein>
<dbReference type="OrthoDB" id="9790303at2"/>
<dbReference type="GO" id="GO:0005886">
    <property type="term" value="C:plasma membrane"/>
    <property type="evidence" value="ECO:0007669"/>
    <property type="project" value="UniProtKB-SubCell"/>
</dbReference>
<dbReference type="SUPFAM" id="SSF101801">
    <property type="entry name" value="Surface presentation of antigens (SPOA)"/>
    <property type="match status" value="1"/>
</dbReference>
<dbReference type="GO" id="GO:0006935">
    <property type="term" value="P:chemotaxis"/>
    <property type="evidence" value="ECO:0007669"/>
    <property type="project" value="UniProtKB-KW"/>
</dbReference>
<keyword evidence="10" id="KW-0282">Flagellum</keyword>
<dbReference type="InterPro" id="IPR012826">
    <property type="entry name" value="FliN"/>
</dbReference>
<comment type="subcellular location">
    <subcellularLocation>
        <location evidence="7">Cell membrane</location>
        <topology evidence="7">Peripheral membrane protein</topology>
        <orientation evidence="7">Cytoplasmic side</orientation>
    </subcellularLocation>
    <subcellularLocation>
        <location evidence="7">Bacterial flagellum basal body</location>
    </subcellularLocation>
</comment>
<keyword evidence="10" id="KW-0969">Cilium</keyword>
<keyword evidence="10" id="KW-0966">Cell projection</keyword>
<reference evidence="10 11" key="2">
    <citation type="submission" date="2012-06" db="EMBL/GenBank/DDBJ databases">
        <authorList>
            <person name="Fiebig A."/>
        </authorList>
    </citation>
    <scope>NUCLEOTIDE SEQUENCE [LARGE SCALE GENOMIC DNA]</scope>
    <source>
        <strain evidence="10 11">DFL-43</strain>
    </source>
</reference>
<dbReference type="PANTHER" id="PTHR43484:SF1">
    <property type="entry name" value="FLAGELLAR MOTOR SWITCH PROTEIN FLIN"/>
    <property type="match status" value="1"/>
</dbReference>
<dbReference type="EMBL" id="ABIA03000002">
    <property type="protein sequence ID" value="EDQ34577.1"/>
    <property type="molecule type" value="Genomic_DNA"/>
</dbReference>
<dbReference type="RefSeq" id="WP_007195838.1">
    <property type="nucleotide sequence ID" value="NZ_CM002917.1"/>
</dbReference>